<evidence type="ECO:0000256" key="1">
    <source>
        <dbReference type="SAM" id="MobiDB-lite"/>
    </source>
</evidence>
<proteinExistence type="predicted"/>
<dbReference type="Proteomes" id="UP000835052">
    <property type="component" value="Unassembled WGS sequence"/>
</dbReference>
<dbReference type="AlphaFoldDB" id="A0A8S1GYL4"/>
<accession>A0A8S1GYL4</accession>
<feature type="chain" id="PRO_5035712304" evidence="2">
    <location>
        <begin position="23"/>
        <end position="206"/>
    </location>
</feature>
<evidence type="ECO:0000313" key="4">
    <source>
        <dbReference type="Proteomes" id="UP000835052"/>
    </source>
</evidence>
<feature type="signal peptide" evidence="2">
    <location>
        <begin position="1"/>
        <end position="22"/>
    </location>
</feature>
<evidence type="ECO:0000256" key="2">
    <source>
        <dbReference type="SAM" id="SignalP"/>
    </source>
</evidence>
<dbReference type="EMBL" id="CAJGYM010000004">
    <property type="protein sequence ID" value="CAD6186200.1"/>
    <property type="molecule type" value="Genomic_DNA"/>
</dbReference>
<keyword evidence="2" id="KW-0732">Signal</keyword>
<sequence>MSSHLHRTLNFSFYCLIMMVRAAPWPESEQMRQVVDAYNKRALEIEMMTKQAAILKNQEMAMSSTPTTIPPPISPPPSPRPSIEDDKTFVARMEEQAHLVNQLNFMAAQEAMSRNNILAAEASLLSAALRPMIPLPIGPPPPPQQIFHFPSASQARIEMEEGPAIVSRPIKTYEALPPPGEQLPLRRDFAPFVKKSQQKNETVEEN</sequence>
<reference evidence="3" key="1">
    <citation type="submission" date="2020-10" db="EMBL/GenBank/DDBJ databases">
        <authorList>
            <person name="Kikuchi T."/>
        </authorList>
    </citation>
    <scope>NUCLEOTIDE SEQUENCE</scope>
    <source>
        <strain evidence="3">NKZ352</strain>
    </source>
</reference>
<organism evidence="3 4">
    <name type="scientific">Caenorhabditis auriculariae</name>
    <dbReference type="NCBI Taxonomy" id="2777116"/>
    <lineage>
        <taxon>Eukaryota</taxon>
        <taxon>Metazoa</taxon>
        <taxon>Ecdysozoa</taxon>
        <taxon>Nematoda</taxon>
        <taxon>Chromadorea</taxon>
        <taxon>Rhabditida</taxon>
        <taxon>Rhabditina</taxon>
        <taxon>Rhabditomorpha</taxon>
        <taxon>Rhabditoidea</taxon>
        <taxon>Rhabditidae</taxon>
        <taxon>Peloderinae</taxon>
        <taxon>Caenorhabditis</taxon>
    </lineage>
</organism>
<evidence type="ECO:0000313" key="3">
    <source>
        <dbReference type="EMBL" id="CAD6186200.1"/>
    </source>
</evidence>
<protein>
    <submittedName>
        <fullName evidence="3">Uncharacterized protein</fullName>
    </submittedName>
</protein>
<feature type="region of interest" description="Disordered" evidence="1">
    <location>
        <begin position="175"/>
        <end position="206"/>
    </location>
</feature>
<dbReference type="OrthoDB" id="5826525at2759"/>
<name>A0A8S1GYL4_9PELO</name>
<gene>
    <name evidence="3" type="ORF">CAUJ_LOCUS2119</name>
</gene>
<keyword evidence="4" id="KW-1185">Reference proteome</keyword>
<comment type="caution">
    <text evidence="3">The sequence shown here is derived from an EMBL/GenBank/DDBJ whole genome shotgun (WGS) entry which is preliminary data.</text>
</comment>